<accession>A0A5E4PFI4</accession>
<evidence type="ECO:0000256" key="1">
    <source>
        <dbReference type="SAM" id="MobiDB-lite"/>
    </source>
</evidence>
<gene>
    <name evidence="2" type="ORF">AQUSIP_08940</name>
</gene>
<keyword evidence="3" id="KW-1185">Reference proteome</keyword>
<dbReference type="Proteomes" id="UP000324194">
    <property type="component" value="Chromosome 1"/>
</dbReference>
<dbReference type="RefSeq" id="WP_232051902.1">
    <property type="nucleotide sequence ID" value="NZ_LR699119.1"/>
</dbReference>
<organism evidence="2 3">
    <name type="scientific">Aquicella siphonis</name>
    <dbReference type="NCBI Taxonomy" id="254247"/>
    <lineage>
        <taxon>Bacteria</taxon>
        <taxon>Pseudomonadati</taxon>
        <taxon>Pseudomonadota</taxon>
        <taxon>Gammaproteobacteria</taxon>
        <taxon>Legionellales</taxon>
        <taxon>Coxiellaceae</taxon>
        <taxon>Aquicella</taxon>
    </lineage>
</organism>
<dbReference type="GO" id="GO:0016788">
    <property type="term" value="F:hydrolase activity, acting on ester bonds"/>
    <property type="evidence" value="ECO:0007669"/>
    <property type="project" value="InterPro"/>
</dbReference>
<evidence type="ECO:0008006" key="4">
    <source>
        <dbReference type="Google" id="ProtNLM"/>
    </source>
</evidence>
<dbReference type="InterPro" id="IPR036514">
    <property type="entry name" value="SGNH_hydro_sf"/>
</dbReference>
<feature type="compositionally biased region" description="Basic and acidic residues" evidence="1">
    <location>
        <begin position="172"/>
        <end position="186"/>
    </location>
</feature>
<dbReference type="EMBL" id="LR699119">
    <property type="protein sequence ID" value="VVC75604.1"/>
    <property type="molecule type" value="Genomic_DNA"/>
</dbReference>
<dbReference type="Gene3D" id="3.40.50.1110">
    <property type="entry name" value="SGNH hydrolase"/>
    <property type="match status" value="1"/>
</dbReference>
<dbReference type="InterPro" id="IPR001087">
    <property type="entry name" value="GDSL"/>
</dbReference>
<protein>
    <recommendedName>
        <fullName evidence="4">Thermolabile hemolysin</fullName>
    </recommendedName>
</protein>
<feature type="region of interest" description="Disordered" evidence="1">
    <location>
        <begin position="172"/>
        <end position="212"/>
    </location>
</feature>
<evidence type="ECO:0000313" key="3">
    <source>
        <dbReference type="Proteomes" id="UP000324194"/>
    </source>
</evidence>
<name>A0A5E4PFI4_9COXI</name>
<dbReference type="Pfam" id="PF00657">
    <property type="entry name" value="Lipase_GDSL"/>
    <property type="match status" value="1"/>
</dbReference>
<sequence length="212" mass="24775">MNLPDLSLTPRFQAKDKYERENARACSAYFNRRLMAACAGLQKQYPDCTIEAVDVNREFAEMFNHPEKYQMDKSKLSQPYTKSGDFRILKNGTSPATGYMFWDDVHPTADVHAMLAYIFCERYRNRFHFMDPAVAQQKRKSQMGRQVRVLERTHSCDRLRLNQFGVLCHTHRNDRQHAPSSHELRRQSAQSRIQPSDCHDETVDNPANKSRC</sequence>
<evidence type="ECO:0000313" key="2">
    <source>
        <dbReference type="EMBL" id="VVC75604.1"/>
    </source>
</evidence>
<reference evidence="2 3" key="1">
    <citation type="submission" date="2019-08" db="EMBL/GenBank/DDBJ databases">
        <authorList>
            <person name="Guy L."/>
        </authorList>
    </citation>
    <scope>NUCLEOTIDE SEQUENCE [LARGE SCALE GENOMIC DNA]</scope>
    <source>
        <strain evidence="2 3">SGT-108</strain>
    </source>
</reference>
<dbReference type="AlphaFoldDB" id="A0A5E4PFI4"/>
<proteinExistence type="predicted"/>
<dbReference type="KEGG" id="asip:AQUSIP_08940"/>